<comment type="caution">
    <text evidence="2">The sequence shown here is derived from an EMBL/GenBank/DDBJ whole genome shotgun (WGS) entry which is preliminary data.</text>
</comment>
<feature type="transmembrane region" description="Helical" evidence="1">
    <location>
        <begin position="21"/>
        <end position="41"/>
    </location>
</feature>
<dbReference type="RefSeq" id="WP_212141416.1">
    <property type="nucleotide sequence ID" value="NZ_JAGSSW010000001.1"/>
</dbReference>
<protein>
    <submittedName>
        <fullName evidence="2">DUF2393 family protein</fullName>
    </submittedName>
</protein>
<evidence type="ECO:0000256" key="1">
    <source>
        <dbReference type="SAM" id="Phobius"/>
    </source>
</evidence>
<keyword evidence="1" id="KW-0812">Transmembrane</keyword>
<evidence type="ECO:0000313" key="2">
    <source>
        <dbReference type="EMBL" id="MBR8463184.1"/>
    </source>
</evidence>
<keyword evidence="1" id="KW-0472">Membrane</keyword>
<keyword evidence="3" id="KW-1185">Reference proteome</keyword>
<sequence length="176" mass="20473">MIDNIRQSILFALANAQAIDFLAYSWVLLALIFLIFVSVFLASKTWWQFGFLLILFSVIAFFIGIYYVNLELNEQLRPVSISKIYKKQLKYSNSLLIDFNITNKSHKTLNICKIYLGFYLGSANKNRNFINSLNPFAKKTIILDEVFEPSQTIQVKEFVDDFAFIDYNITKKAECF</sequence>
<proteinExistence type="predicted"/>
<organism evidence="2 3">
    <name type="scientific">Campylobacter anatolicus</name>
    <dbReference type="NCBI Taxonomy" id="2829105"/>
    <lineage>
        <taxon>Bacteria</taxon>
        <taxon>Pseudomonadati</taxon>
        <taxon>Campylobacterota</taxon>
        <taxon>Epsilonproteobacteria</taxon>
        <taxon>Campylobacterales</taxon>
        <taxon>Campylobacteraceae</taxon>
        <taxon>Campylobacter</taxon>
    </lineage>
</organism>
<accession>A0ABS5HFX9</accession>
<dbReference type="Proteomes" id="UP000682951">
    <property type="component" value="Unassembled WGS sequence"/>
</dbReference>
<evidence type="ECO:0000313" key="3">
    <source>
        <dbReference type="Proteomes" id="UP000682951"/>
    </source>
</evidence>
<dbReference type="Pfam" id="PF09624">
    <property type="entry name" value="DUF2393"/>
    <property type="match status" value="1"/>
</dbReference>
<feature type="transmembrane region" description="Helical" evidence="1">
    <location>
        <begin position="47"/>
        <end position="68"/>
    </location>
</feature>
<gene>
    <name evidence="2" type="ORF">KDD93_01165</name>
</gene>
<keyword evidence="1" id="KW-1133">Transmembrane helix</keyword>
<reference evidence="2 3" key="1">
    <citation type="submission" date="2021-04" db="EMBL/GenBank/DDBJ databases">
        <title>Molecular and phenotypic characterization and identification of bacterial isolates recovered from the Anatolian ground squirrels (Spermophilus xanthoprymnus) and which have the potential to form a new species in the Campylobacter genus.</title>
        <authorList>
            <person name="Aydin F."/>
            <person name="Abay S."/>
            <person name="Kayman T."/>
            <person name="Karakaya E."/>
            <person name="Mustak H.K."/>
            <person name="Mustak I.B."/>
            <person name="Bilgin N."/>
            <person name="Duzler A."/>
            <person name="Sahin O."/>
            <person name="Guran O."/>
            <person name="Saticioglu I.B."/>
        </authorList>
    </citation>
    <scope>NUCLEOTIDE SEQUENCE [LARGE SCALE GENOMIC DNA]</scope>
    <source>
        <strain evidence="3">faydin-G24</strain>
    </source>
</reference>
<dbReference type="InterPro" id="IPR013417">
    <property type="entry name" value="CHP02588"/>
</dbReference>
<dbReference type="EMBL" id="JAGSSW010000001">
    <property type="protein sequence ID" value="MBR8463184.1"/>
    <property type="molecule type" value="Genomic_DNA"/>
</dbReference>
<name>A0ABS5HFX9_9BACT</name>